<feature type="transmembrane region" description="Helical" evidence="2">
    <location>
        <begin position="186"/>
        <end position="213"/>
    </location>
</feature>
<keyword evidence="2" id="KW-0472">Membrane</keyword>
<dbReference type="EMBL" id="JAUTDP010000010">
    <property type="protein sequence ID" value="KAK3395929.1"/>
    <property type="molecule type" value="Genomic_DNA"/>
</dbReference>
<evidence type="ECO:0000256" key="2">
    <source>
        <dbReference type="SAM" id="Phobius"/>
    </source>
</evidence>
<evidence type="ECO:0000313" key="4">
    <source>
        <dbReference type="Proteomes" id="UP001281003"/>
    </source>
</evidence>
<organism evidence="3 4">
    <name type="scientific">Sordaria brevicollis</name>
    <dbReference type="NCBI Taxonomy" id="83679"/>
    <lineage>
        <taxon>Eukaryota</taxon>
        <taxon>Fungi</taxon>
        <taxon>Dikarya</taxon>
        <taxon>Ascomycota</taxon>
        <taxon>Pezizomycotina</taxon>
        <taxon>Sordariomycetes</taxon>
        <taxon>Sordariomycetidae</taxon>
        <taxon>Sordariales</taxon>
        <taxon>Sordariaceae</taxon>
        <taxon>Sordaria</taxon>
    </lineage>
</organism>
<reference evidence="3" key="1">
    <citation type="journal article" date="2023" name="Mol. Phylogenet. Evol.">
        <title>Genome-scale phylogeny and comparative genomics of the fungal order Sordariales.</title>
        <authorList>
            <person name="Hensen N."/>
            <person name="Bonometti L."/>
            <person name="Westerberg I."/>
            <person name="Brannstrom I.O."/>
            <person name="Guillou S."/>
            <person name="Cros-Aarteil S."/>
            <person name="Calhoun S."/>
            <person name="Haridas S."/>
            <person name="Kuo A."/>
            <person name="Mondo S."/>
            <person name="Pangilinan J."/>
            <person name="Riley R."/>
            <person name="LaButti K."/>
            <person name="Andreopoulos B."/>
            <person name="Lipzen A."/>
            <person name="Chen C."/>
            <person name="Yan M."/>
            <person name="Daum C."/>
            <person name="Ng V."/>
            <person name="Clum A."/>
            <person name="Steindorff A."/>
            <person name="Ohm R.A."/>
            <person name="Martin F."/>
            <person name="Silar P."/>
            <person name="Natvig D.O."/>
            <person name="Lalanne C."/>
            <person name="Gautier V."/>
            <person name="Ament-Velasquez S.L."/>
            <person name="Kruys A."/>
            <person name="Hutchinson M.I."/>
            <person name="Powell A.J."/>
            <person name="Barry K."/>
            <person name="Miller A.N."/>
            <person name="Grigoriev I.V."/>
            <person name="Debuchy R."/>
            <person name="Gladieux P."/>
            <person name="Hiltunen Thoren M."/>
            <person name="Johannesson H."/>
        </authorList>
    </citation>
    <scope>NUCLEOTIDE SEQUENCE</scope>
    <source>
        <strain evidence="3">FGSC 1904</strain>
    </source>
</reference>
<keyword evidence="2" id="KW-0812">Transmembrane</keyword>
<dbReference type="AlphaFoldDB" id="A0AAE0P9Q7"/>
<keyword evidence="4" id="KW-1185">Reference proteome</keyword>
<accession>A0AAE0P9Q7</accession>
<protein>
    <submittedName>
        <fullName evidence="3">Uncharacterized protein</fullName>
    </submittedName>
</protein>
<name>A0AAE0P9Q7_SORBR</name>
<feature type="transmembrane region" description="Helical" evidence="2">
    <location>
        <begin position="151"/>
        <end position="174"/>
    </location>
</feature>
<evidence type="ECO:0000256" key="1">
    <source>
        <dbReference type="SAM" id="MobiDB-lite"/>
    </source>
</evidence>
<gene>
    <name evidence="3" type="ORF">B0T20DRAFT_48761</name>
</gene>
<feature type="compositionally biased region" description="Basic and acidic residues" evidence="1">
    <location>
        <begin position="1"/>
        <end position="16"/>
    </location>
</feature>
<comment type="caution">
    <text evidence="3">The sequence shown here is derived from an EMBL/GenBank/DDBJ whole genome shotgun (WGS) entry which is preliminary data.</text>
</comment>
<feature type="region of interest" description="Disordered" evidence="1">
    <location>
        <begin position="1"/>
        <end position="31"/>
    </location>
</feature>
<proteinExistence type="predicted"/>
<reference evidence="3" key="2">
    <citation type="submission" date="2023-07" db="EMBL/GenBank/DDBJ databases">
        <authorList>
            <consortium name="Lawrence Berkeley National Laboratory"/>
            <person name="Haridas S."/>
            <person name="Hensen N."/>
            <person name="Bonometti L."/>
            <person name="Westerberg I."/>
            <person name="Brannstrom I.O."/>
            <person name="Guillou S."/>
            <person name="Cros-Aarteil S."/>
            <person name="Calhoun S."/>
            <person name="Kuo A."/>
            <person name="Mondo S."/>
            <person name="Pangilinan J."/>
            <person name="Riley R."/>
            <person name="LaButti K."/>
            <person name="Andreopoulos B."/>
            <person name="Lipzen A."/>
            <person name="Chen C."/>
            <person name="Yanf M."/>
            <person name="Daum C."/>
            <person name="Ng V."/>
            <person name="Clum A."/>
            <person name="Steindorff A."/>
            <person name="Ohm R."/>
            <person name="Martin F."/>
            <person name="Silar P."/>
            <person name="Natvig D."/>
            <person name="Lalanne C."/>
            <person name="Gautier V."/>
            <person name="Ament-velasquez S.L."/>
            <person name="Kruys A."/>
            <person name="Hutchinson M.I."/>
            <person name="Powell A.J."/>
            <person name="Barry K."/>
            <person name="Miller A.N."/>
            <person name="Grigoriev I.V."/>
            <person name="Debuchy R."/>
            <person name="Gladieux P."/>
            <person name="Thoren M.H."/>
            <person name="Johannesson H."/>
        </authorList>
    </citation>
    <scope>NUCLEOTIDE SEQUENCE</scope>
    <source>
        <strain evidence="3">FGSC 1904</strain>
    </source>
</reference>
<sequence length="220" mass="23436">MGGGGDEKEGREKPEDWIWQPEPESQAVPSDVPFLAARSVPVAKSEGACSGGLNGWPDKTGDWTGHCGSYPRVQGGVSSAGLPGDSLETLGLWNLAGVRYGSPCCRTGAVVNRMTNNGQQDCTSIGRPALLQAECMCMFPCPRIRRFVKSFLLLLLLLLLLLVDVLLMLCVSVYTRVAVTPHGDGLVMVGSLALLVRASTGQSNATLFFWLAAGVRRGTK</sequence>
<evidence type="ECO:0000313" key="3">
    <source>
        <dbReference type="EMBL" id="KAK3395929.1"/>
    </source>
</evidence>
<keyword evidence="2" id="KW-1133">Transmembrane helix</keyword>
<dbReference type="Proteomes" id="UP001281003">
    <property type="component" value="Unassembled WGS sequence"/>
</dbReference>